<feature type="domain" description="Mannosylglycerate hydrolase MGH1-like glycoside hydrolase" evidence="2">
    <location>
        <begin position="704"/>
        <end position="866"/>
    </location>
</feature>
<gene>
    <name evidence="3" type="ORF">GCM10009827_060350</name>
</gene>
<dbReference type="Gene3D" id="1.50.10.10">
    <property type="match status" value="2"/>
</dbReference>
<reference evidence="3 4" key="1">
    <citation type="journal article" date="2019" name="Int. J. Syst. Evol. Microbiol.">
        <title>The Global Catalogue of Microorganisms (GCM) 10K type strain sequencing project: providing services to taxonomists for standard genome sequencing and annotation.</title>
        <authorList>
            <consortium name="The Broad Institute Genomics Platform"/>
            <consortium name="The Broad Institute Genome Sequencing Center for Infectious Disease"/>
            <person name="Wu L."/>
            <person name="Ma J."/>
        </authorList>
    </citation>
    <scope>NUCLEOTIDE SEQUENCE [LARGE SCALE GENOMIC DNA]</scope>
    <source>
        <strain evidence="3 4">JCM 15933</strain>
    </source>
</reference>
<dbReference type="InterPro" id="IPR012341">
    <property type="entry name" value="6hp_glycosidase-like_sf"/>
</dbReference>
<evidence type="ECO:0000313" key="3">
    <source>
        <dbReference type="EMBL" id="GAA1534162.1"/>
    </source>
</evidence>
<dbReference type="RefSeq" id="WP_344505680.1">
    <property type="nucleotide sequence ID" value="NZ_BAAAQD010000012.1"/>
</dbReference>
<evidence type="ECO:0000256" key="1">
    <source>
        <dbReference type="SAM" id="MobiDB-lite"/>
    </source>
</evidence>
<feature type="region of interest" description="Disordered" evidence="1">
    <location>
        <begin position="1"/>
        <end position="36"/>
    </location>
</feature>
<dbReference type="SUPFAM" id="SSF48208">
    <property type="entry name" value="Six-hairpin glycosidases"/>
    <property type="match status" value="1"/>
</dbReference>
<dbReference type="InterPro" id="IPR054491">
    <property type="entry name" value="MGH1-like_GH"/>
</dbReference>
<dbReference type="Pfam" id="PF22422">
    <property type="entry name" value="MGH1-like_GH"/>
    <property type="match status" value="2"/>
</dbReference>
<organism evidence="3 4">
    <name type="scientific">Dactylosporangium maewongense</name>
    <dbReference type="NCBI Taxonomy" id="634393"/>
    <lineage>
        <taxon>Bacteria</taxon>
        <taxon>Bacillati</taxon>
        <taxon>Actinomycetota</taxon>
        <taxon>Actinomycetes</taxon>
        <taxon>Micromonosporales</taxon>
        <taxon>Micromonosporaceae</taxon>
        <taxon>Dactylosporangium</taxon>
    </lineage>
</organism>
<comment type="caution">
    <text evidence="3">The sequence shown here is derived from an EMBL/GenBank/DDBJ whole genome shotgun (WGS) entry which is preliminary data.</text>
</comment>
<name>A0ABN2B5B3_9ACTN</name>
<dbReference type="PANTHER" id="PTHR10412">
    <property type="entry name" value="MANNOSYL-OLIGOSACCHARIDE GLUCOSIDASE"/>
    <property type="match status" value="1"/>
</dbReference>
<sequence>MSNPERERMAPPDQTPDHNPDHTPGQTSARAGRAPAALKEHANPWYRWGPYLSERAWGTVREDYSGDGTAWEAFPHDHARSRAYRWSEDGLGGICDVEQRLCFALGLWNGRDPILKERIFGLTGNEGNHGEDAKEYWWYLDAVPSHSWLRWRYHYPQRQFPYEQLVSENQRRSREEPEFELLDTGIFDENRFWIVEADYAKADPDDMRIRVRITNPGPETETLHVLPTVWFRNTWSWEEGGEKPRLATAGGDTIGMGSMVLQAAPGPDGSMPRQLYCDNDTNTERLYGVPSGAAFPKDGINDHVVHGAATVNPAHEGTKAAFWYQVTVAPGETVELSLRLAPNAAPDAFGPAFDQVLHQRKQEADTFYAELAPAGTSDEDAMIMRQGFAGMIWGKQFYNYDVAKWLSGDPGQPPPPPGRQHGRNAGWRHLDASDIMSMPDPWEYPWFAAWDSAFHAVALAHLDPEFAKYQLLLLCREWFQHPNGAIPAYEWAFEDLNPPVQAWAALQVYNIDGRRDLEFLTRVFSKLVLNFTWWVNREDEEGRNLFEGGFLGLDNIGPIDRSHLPPGYRLEQSDATAWMAFYCLNLLEMARELAAQNPAFDDLVVKFLEHFALISEAMHDNDLWDEQDGFYYDMLRRPDGSSEPLRVRSMVGVIPLFATKALPKEDFARVRRLSKSFAAMPEHQVVPGTDGMVGVGVAAHGRTRRILPHLFDEQSFLSPYGLRALSKWHADHPFSVELPGWTATVGYEPAESSTGMFGGNSNWRGPLWMPLNYLVLRTLEDYHANLGDAVKMEYPTGSGRQCTAGEIAEDLRQRMLALYRRGPDGRRPAFGWIDQFQHDPHWRDNLLFYEYFHADNGAGLGATHQTGWTGLLAEMIARPTAHQAEVRS</sequence>
<feature type="domain" description="Mannosylglycerate hydrolase MGH1-like glycoside hydrolase" evidence="2">
    <location>
        <begin position="444"/>
        <end position="546"/>
    </location>
</feature>
<protein>
    <submittedName>
        <fullName evidence="3">Glucosidase</fullName>
    </submittedName>
</protein>
<keyword evidence="4" id="KW-1185">Reference proteome</keyword>
<evidence type="ECO:0000259" key="2">
    <source>
        <dbReference type="Pfam" id="PF22422"/>
    </source>
</evidence>
<dbReference type="InterPro" id="IPR008928">
    <property type="entry name" value="6-hairpin_glycosidase_sf"/>
</dbReference>
<dbReference type="Proteomes" id="UP001501470">
    <property type="component" value="Unassembled WGS sequence"/>
</dbReference>
<evidence type="ECO:0000313" key="4">
    <source>
        <dbReference type="Proteomes" id="UP001501470"/>
    </source>
</evidence>
<accession>A0ABN2B5B3</accession>
<proteinExistence type="predicted"/>
<dbReference type="EMBL" id="BAAAQD010000012">
    <property type="protein sequence ID" value="GAA1534162.1"/>
    <property type="molecule type" value="Genomic_DNA"/>
</dbReference>
<dbReference type="PANTHER" id="PTHR10412:SF10">
    <property type="entry name" value="GLYCOSYL HYDROLASE FAMILY 63 C-TERMINAL DOMAIN-CONTAINING PROTEIN"/>
    <property type="match status" value="1"/>
</dbReference>
<dbReference type="InterPro" id="IPR004888">
    <property type="entry name" value="Glycoside_hydrolase_63"/>
</dbReference>
<feature type="compositionally biased region" description="Basic and acidic residues" evidence="1">
    <location>
        <begin position="1"/>
        <end position="21"/>
    </location>
</feature>